<dbReference type="Proteomes" id="UP000053095">
    <property type="component" value="Unassembled WGS sequence"/>
</dbReference>
<accession>A0A6V8H7S0</accession>
<name>A0A6V8H7S0_TALPI</name>
<dbReference type="EMBL" id="DF933820">
    <property type="protein sequence ID" value="GAM37402.1"/>
    <property type="molecule type" value="Genomic_DNA"/>
</dbReference>
<proteinExistence type="predicted"/>
<comment type="caution">
    <text evidence="2">The sequence shown here is derived from an EMBL/GenBank/DDBJ whole genome shotgun (WGS) entry which is preliminary data.</text>
</comment>
<organism evidence="2 3">
    <name type="scientific">Talaromyces pinophilus</name>
    <name type="common">Penicillium pinophilum</name>
    <dbReference type="NCBI Taxonomy" id="128442"/>
    <lineage>
        <taxon>Eukaryota</taxon>
        <taxon>Fungi</taxon>
        <taxon>Dikarya</taxon>
        <taxon>Ascomycota</taxon>
        <taxon>Pezizomycotina</taxon>
        <taxon>Eurotiomycetes</taxon>
        <taxon>Eurotiomycetidae</taxon>
        <taxon>Eurotiales</taxon>
        <taxon>Trichocomaceae</taxon>
        <taxon>Talaromyces</taxon>
        <taxon>Talaromyces sect. Talaromyces</taxon>
    </lineage>
</organism>
<reference evidence="3" key="1">
    <citation type="journal article" date="2015" name="Genome Announc.">
        <title>Draft genome sequence of Talaromyces cellulolyticus strain Y-94, a source of lignocellulosic biomass-degrading enzymes.</title>
        <authorList>
            <person name="Fujii T."/>
            <person name="Koike H."/>
            <person name="Sawayama S."/>
            <person name="Yano S."/>
            <person name="Inoue H."/>
        </authorList>
    </citation>
    <scope>NUCLEOTIDE SEQUENCE [LARGE SCALE GENOMIC DNA]</scope>
    <source>
        <strain evidence="3">Y-94</strain>
    </source>
</reference>
<evidence type="ECO:0000259" key="1">
    <source>
        <dbReference type="Pfam" id="PF10022"/>
    </source>
</evidence>
<gene>
    <name evidence="2" type="ORF">TCE0_024r07298</name>
</gene>
<dbReference type="PIRSF" id="PIRSF014753">
    <property type="entry name" value="UCP014753"/>
    <property type="match status" value="1"/>
</dbReference>
<evidence type="ECO:0000313" key="3">
    <source>
        <dbReference type="Proteomes" id="UP000053095"/>
    </source>
</evidence>
<dbReference type="Pfam" id="PF10022">
    <property type="entry name" value="DUF2264"/>
    <property type="match status" value="1"/>
</dbReference>
<dbReference type="AlphaFoldDB" id="A0A6V8H7S0"/>
<evidence type="ECO:0000313" key="2">
    <source>
        <dbReference type="EMBL" id="GAM37402.1"/>
    </source>
</evidence>
<sequence length="357" mass="40607">MPSLPGFSDNPLRNRDDFIAAAVALVQPLHRHFSPCKASIQLAHSTGAHFDDGAARLEGFARPLWVVATLLSSLQHDDDRVRGARIESLAQPWIEGICTGTDQNHHEYWGTIQDGDQRMVEAEVIACALLFAPNHFFHTLDERYRANIVSWLRQMNGKWMPMNNWRWFRIFSNLALILVAGIPRDELQKEIDSDLAILDMFDIGEGWSSDGPWLTDDQEAEEERESARMGRYDNIGIGRQADYYSGSFAIQFSQILYSKFAADLDPMRADMYRQRSREYGAGFWRYFDANAKVPLYHSGALLLTVSPAGDTSLRSLSPKYPKCQHLYLQSDLSRDSFFDIYVGGQGIPRKSFTPTVR</sequence>
<feature type="domain" description="DUF2264" evidence="1">
    <location>
        <begin position="15"/>
        <end position="294"/>
    </location>
</feature>
<dbReference type="InterPro" id="IPR049349">
    <property type="entry name" value="DUF2264_N"/>
</dbReference>
<dbReference type="InterPro" id="IPR016624">
    <property type="entry name" value="UCP014753"/>
</dbReference>
<dbReference type="PANTHER" id="PTHR35339:SF2">
    <property type="entry name" value="DUF2264 DOMAIN-CONTAINING PROTEIN-RELATED"/>
    <property type="match status" value="1"/>
</dbReference>
<dbReference type="PANTHER" id="PTHR35339">
    <property type="entry name" value="LINALOOL DEHYDRATASE_ISOMERASE DOMAIN-CONTAINING PROTEIN"/>
    <property type="match status" value="1"/>
</dbReference>
<protein>
    <recommendedName>
        <fullName evidence="1">DUF2264 domain-containing protein</fullName>
    </recommendedName>
</protein>
<keyword evidence="3" id="KW-1185">Reference proteome</keyword>